<name>A0A291RYV2_9NOCA</name>
<dbReference type="Proteomes" id="UP000221961">
    <property type="component" value="Plasmid p_NC_YFY_NT001"/>
</dbReference>
<keyword evidence="1" id="KW-0614">Plasmid</keyword>
<gene>
    <name evidence="1" type="ORF">CRH09_39685</name>
</gene>
<dbReference type="KEGG" id="ntp:CRH09_39685"/>
<evidence type="ECO:0000313" key="2">
    <source>
        <dbReference type="Proteomes" id="UP000221961"/>
    </source>
</evidence>
<dbReference type="EMBL" id="CP023779">
    <property type="protein sequence ID" value="ATL72497.1"/>
    <property type="molecule type" value="Genomic_DNA"/>
</dbReference>
<dbReference type="GeneID" id="88363370"/>
<organism evidence="1 2">
    <name type="scientific">Nocardia terpenica</name>
    <dbReference type="NCBI Taxonomy" id="455432"/>
    <lineage>
        <taxon>Bacteria</taxon>
        <taxon>Bacillati</taxon>
        <taxon>Actinomycetota</taxon>
        <taxon>Actinomycetes</taxon>
        <taxon>Mycobacteriales</taxon>
        <taxon>Nocardiaceae</taxon>
        <taxon>Nocardia</taxon>
    </lineage>
</organism>
<dbReference type="AlphaFoldDB" id="A0A291RYV2"/>
<reference evidence="1 2" key="1">
    <citation type="submission" date="2017-10" db="EMBL/GenBank/DDBJ databases">
        <title>Comparative genomics between pathogenic Norcardia.</title>
        <authorList>
            <person name="Zeng L."/>
        </authorList>
    </citation>
    <scope>NUCLEOTIDE SEQUENCE [LARGE SCALE GENOMIC DNA]</scope>
    <source>
        <strain evidence="1 2">NC_YFY_NT001</strain>
        <plasmid evidence="2">Plasmid p_nc_yfy_nt001</plasmid>
    </source>
</reference>
<geneLocation type="plasmid" evidence="2">
    <name>p_nc_yfy_nt001</name>
</geneLocation>
<accession>A0A291RYV2</accession>
<proteinExistence type="predicted"/>
<protein>
    <submittedName>
        <fullName evidence="1">Uncharacterized protein</fullName>
    </submittedName>
</protein>
<evidence type="ECO:0000313" key="1">
    <source>
        <dbReference type="EMBL" id="ATL72497.1"/>
    </source>
</evidence>
<dbReference type="RefSeq" id="WP_098699292.1">
    <property type="nucleotide sequence ID" value="NZ_CP023779.1"/>
</dbReference>
<sequence length="147" mass="15964">MTEFTPVEGKLIEYAADDFAAQYYGGPFAFGVDDAARYVTEGHLRTLQAAYGLGPVADAVAAYLRQHPEVLHRSPAERKRAAQARAEEWDRLVKAAGKAYKARELDRARKLIDDAEAVEPRRSVAGYRSKIDAAAGPVLTTTAGGAR</sequence>